<dbReference type="Proteomes" id="UP000248021">
    <property type="component" value="Unassembled WGS sequence"/>
</dbReference>
<accession>A0A2V3TQ47</accession>
<dbReference type="GO" id="GO:0005886">
    <property type="term" value="C:plasma membrane"/>
    <property type="evidence" value="ECO:0007669"/>
    <property type="project" value="TreeGrafter"/>
</dbReference>
<dbReference type="EMBL" id="QJJK01000029">
    <property type="protein sequence ID" value="PXW50291.1"/>
    <property type="molecule type" value="Genomic_DNA"/>
</dbReference>
<keyword evidence="2" id="KW-0547">Nucleotide-binding</keyword>
<evidence type="ECO:0000259" key="4">
    <source>
        <dbReference type="PROSITE" id="PS50893"/>
    </source>
</evidence>
<dbReference type="PROSITE" id="PS50893">
    <property type="entry name" value="ABC_TRANSPORTER_2"/>
    <property type="match status" value="1"/>
</dbReference>
<dbReference type="InterPro" id="IPR051120">
    <property type="entry name" value="ABC_AA/LPS_Transport"/>
</dbReference>
<dbReference type="GO" id="GO:0042941">
    <property type="term" value="P:D-alanine transmembrane transport"/>
    <property type="evidence" value="ECO:0007669"/>
    <property type="project" value="TreeGrafter"/>
</dbReference>
<dbReference type="InterPro" id="IPR027417">
    <property type="entry name" value="P-loop_NTPase"/>
</dbReference>
<dbReference type="PANTHER" id="PTHR45772:SF7">
    <property type="entry name" value="AMINO ACID ABC TRANSPORTER ATP-BINDING PROTEIN"/>
    <property type="match status" value="1"/>
</dbReference>
<dbReference type="GO" id="GO:0016887">
    <property type="term" value="F:ATP hydrolysis activity"/>
    <property type="evidence" value="ECO:0007669"/>
    <property type="project" value="InterPro"/>
</dbReference>
<dbReference type="Pfam" id="PF00005">
    <property type="entry name" value="ABC_tran"/>
    <property type="match status" value="1"/>
</dbReference>
<evidence type="ECO:0000256" key="1">
    <source>
        <dbReference type="ARBA" id="ARBA00022448"/>
    </source>
</evidence>
<dbReference type="InterPro" id="IPR003439">
    <property type="entry name" value="ABC_transporter-like_ATP-bd"/>
</dbReference>
<dbReference type="GO" id="GO:0015192">
    <property type="term" value="F:L-phenylalanine transmembrane transporter activity"/>
    <property type="evidence" value="ECO:0007669"/>
    <property type="project" value="TreeGrafter"/>
</dbReference>
<keyword evidence="3 5" id="KW-0067">ATP-binding</keyword>
<dbReference type="Gene3D" id="3.40.50.300">
    <property type="entry name" value="P-loop containing nucleotide triphosphate hydrolases"/>
    <property type="match status" value="1"/>
</dbReference>
<dbReference type="GO" id="GO:0015808">
    <property type="term" value="P:L-alanine transport"/>
    <property type="evidence" value="ECO:0007669"/>
    <property type="project" value="TreeGrafter"/>
</dbReference>
<keyword evidence="1" id="KW-0813">Transport</keyword>
<feature type="domain" description="ABC transporter" evidence="4">
    <location>
        <begin position="2"/>
        <end position="179"/>
    </location>
</feature>
<dbReference type="GO" id="GO:1903805">
    <property type="term" value="P:L-valine import across plasma membrane"/>
    <property type="evidence" value="ECO:0007669"/>
    <property type="project" value="TreeGrafter"/>
</dbReference>
<evidence type="ECO:0000313" key="5">
    <source>
        <dbReference type="EMBL" id="PXW50291.1"/>
    </source>
</evidence>
<comment type="caution">
    <text evidence="5">The sequence shown here is derived from an EMBL/GenBank/DDBJ whole genome shotgun (WGS) entry which is preliminary data.</text>
</comment>
<protein>
    <submittedName>
        <fullName evidence="5">Branched-chain amino acid transport system ATP-binding protein</fullName>
    </submittedName>
</protein>
<sequence>MFDGRNISGLRPYRISHLGIGRTFQVVRPFLEMTVRENVLTGALFVSHRAQRRRTPEQRCSEVLELVGLADKRDALAASLTLGEKKRLELARSLATEPRFLLLDEVLGGLSKGELVLLVEALKRVHASGTTILMIEHVIRALVQLVDRIVVLNFGRKIAEGPPEAVLSNPDVVESYLGKRINTTGMQSHKERA</sequence>
<evidence type="ECO:0000313" key="6">
    <source>
        <dbReference type="Proteomes" id="UP000248021"/>
    </source>
</evidence>
<dbReference type="PANTHER" id="PTHR45772">
    <property type="entry name" value="CONSERVED COMPONENT OF ABC TRANSPORTER FOR NATURAL AMINO ACIDS-RELATED"/>
    <property type="match status" value="1"/>
</dbReference>
<evidence type="ECO:0000256" key="2">
    <source>
        <dbReference type="ARBA" id="ARBA00022741"/>
    </source>
</evidence>
<dbReference type="GO" id="GO:1903806">
    <property type="term" value="P:L-isoleucine import across plasma membrane"/>
    <property type="evidence" value="ECO:0007669"/>
    <property type="project" value="TreeGrafter"/>
</dbReference>
<name>A0A2V3TQ47_9HYPH</name>
<keyword evidence="6" id="KW-1185">Reference proteome</keyword>
<reference evidence="5 6" key="1">
    <citation type="submission" date="2018-05" db="EMBL/GenBank/DDBJ databases">
        <title>Genomic Encyclopedia of Type Strains, Phase IV (KMG-IV): sequencing the most valuable type-strain genomes for metagenomic binning, comparative biology and taxonomic classification.</title>
        <authorList>
            <person name="Goeker M."/>
        </authorList>
    </citation>
    <scope>NUCLEOTIDE SEQUENCE [LARGE SCALE GENOMIC DNA]</scope>
    <source>
        <strain evidence="5 6">DSM 6462</strain>
    </source>
</reference>
<dbReference type="Pfam" id="PF12399">
    <property type="entry name" value="BCA_ABC_TP_C"/>
    <property type="match status" value="1"/>
</dbReference>
<proteinExistence type="predicted"/>
<dbReference type="GO" id="GO:0005524">
    <property type="term" value="F:ATP binding"/>
    <property type="evidence" value="ECO:0007669"/>
    <property type="project" value="UniProtKB-KW"/>
</dbReference>
<dbReference type="GO" id="GO:0015188">
    <property type="term" value="F:L-isoleucine transmembrane transporter activity"/>
    <property type="evidence" value="ECO:0007669"/>
    <property type="project" value="TreeGrafter"/>
</dbReference>
<evidence type="ECO:0000256" key="3">
    <source>
        <dbReference type="ARBA" id="ARBA00022840"/>
    </source>
</evidence>
<dbReference type="SUPFAM" id="SSF52540">
    <property type="entry name" value="P-loop containing nucleoside triphosphate hydrolases"/>
    <property type="match status" value="1"/>
</dbReference>
<dbReference type="AlphaFoldDB" id="A0A2V3TQ47"/>
<organism evidence="5 6">
    <name type="scientific">Chelatococcus asaccharovorans</name>
    <dbReference type="NCBI Taxonomy" id="28210"/>
    <lineage>
        <taxon>Bacteria</taxon>
        <taxon>Pseudomonadati</taxon>
        <taxon>Pseudomonadota</taxon>
        <taxon>Alphaproteobacteria</taxon>
        <taxon>Hyphomicrobiales</taxon>
        <taxon>Chelatococcaceae</taxon>
        <taxon>Chelatococcus</taxon>
    </lineage>
</organism>
<dbReference type="InterPro" id="IPR032823">
    <property type="entry name" value="BCA_ABC_TP_C"/>
</dbReference>
<dbReference type="GO" id="GO:0005304">
    <property type="term" value="F:L-valine transmembrane transporter activity"/>
    <property type="evidence" value="ECO:0007669"/>
    <property type="project" value="TreeGrafter"/>
</dbReference>
<gene>
    <name evidence="5" type="ORF">C7450_12920</name>
</gene>